<dbReference type="PROSITE" id="PS51194">
    <property type="entry name" value="HELICASE_CTER"/>
    <property type="match status" value="1"/>
</dbReference>
<reference evidence="10" key="1">
    <citation type="journal article" date="2019" name="Int. J. Syst. Evol. Microbiol.">
        <title>The Global Catalogue of Microorganisms (GCM) 10K type strain sequencing project: providing services to taxonomists for standard genome sequencing and annotation.</title>
        <authorList>
            <consortium name="The Broad Institute Genomics Platform"/>
            <consortium name="The Broad Institute Genome Sequencing Center for Infectious Disease"/>
            <person name="Wu L."/>
            <person name="Ma J."/>
        </authorList>
    </citation>
    <scope>NUCLEOTIDE SEQUENCE [LARGE SCALE GENOMIC DNA]</scope>
    <source>
        <strain evidence="10">JCM 4957</strain>
    </source>
</reference>
<evidence type="ECO:0000256" key="1">
    <source>
        <dbReference type="ARBA" id="ARBA00022741"/>
    </source>
</evidence>
<dbReference type="SUPFAM" id="SSF52540">
    <property type="entry name" value="P-loop containing nucleoside triphosphate hydrolases"/>
    <property type="match status" value="1"/>
</dbReference>
<sequence length="496" mass="52235">MNRTRSPRVRTNRTHDRFGGSAAAVRSGGPRRSSGSGKRQPAGGEFALPKTVTPALPAVGSFADLAMPAPLLTTLGREGVTVPFPIQAATLPNSLAGRDVLGRGRTGSGKTLAFGLAALARTAGRRGEPRRPLALILVPTRELAQQVTDALTPYARAVSLRIATVVGGMSIGRQAGALRAGAEVVVATPGRLKDLIDRGDCRLTDVGVTVLDEADQMADMGFMPQVTALLDQVRPGGQRMLFSATLDRNVDLLVRRYLTDPVVHSVDPSAGAVTTMEHHVLHVYEADKHRTTTEIAARDGKVIMFLDTKHAVDRLTKHLLSSGVRAAALHGGRSQPQRTRTLAQFKDGHVTVLVATNVAARGIHIDSLDLVVNVDPPTDHKDYLHRGGRTARAGESGSVVTLVTPGQRRGMTRLMASAGITPHITPVRSGEAELSRITGAQAPSGVPVVVTVPAVERPRRASSPSRGGRSRTGHGRPAGAGARRGGQRRPGNDSAA</sequence>
<name>A0ABQ2ZP94_9ACTN</name>
<keyword evidence="2" id="KW-0378">Hydrolase</keyword>
<dbReference type="SMART" id="SM00490">
    <property type="entry name" value="HELICc"/>
    <property type="match status" value="1"/>
</dbReference>
<evidence type="ECO:0000313" key="10">
    <source>
        <dbReference type="Proteomes" id="UP000653308"/>
    </source>
</evidence>
<feature type="compositionally biased region" description="Low complexity" evidence="6">
    <location>
        <begin position="19"/>
        <end position="37"/>
    </location>
</feature>
<feature type="domain" description="Helicase ATP-binding" evidence="7">
    <location>
        <begin position="91"/>
        <end position="264"/>
    </location>
</feature>
<dbReference type="PANTHER" id="PTHR47959">
    <property type="entry name" value="ATP-DEPENDENT RNA HELICASE RHLE-RELATED"/>
    <property type="match status" value="1"/>
</dbReference>
<keyword evidence="4" id="KW-0067">ATP-binding</keyword>
<accession>A0ABQ2ZP94</accession>
<feature type="domain" description="Helicase C-terminal" evidence="8">
    <location>
        <begin position="287"/>
        <end position="435"/>
    </location>
</feature>
<keyword evidence="10" id="KW-1185">Reference proteome</keyword>
<feature type="compositionally biased region" description="Low complexity" evidence="6">
    <location>
        <begin position="452"/>
        <end position="467"/>
    </location>
</feature>
<dbReference type="InterPro" id="IPR027417">
    <property type="entry name" value="P-loop_NTPase"/>
</dbReference>
<proteinExistence type="inferred from homology"/>
<dbReference type="PROSITE" id="PS51192">
    <property type="entry name" value="HELICASE_ATP_BIND_1"/>
    <property type="match status" value="1"/>
</dbReference>
<dbReference type="InterPro" id="IPR050079">
    <property type="entry name" value="DEAD_box_RNA_helicase"/>
</dbReference>
<evidence type="ECO:0000256" key="4">
    <source>
        <dbReference type="ARBA" id="ARBA00022840"/>
    </source>
</evidence>
<dbReference type="InterPro" id="IPR001650">
    <property type="entry name" value="Helicase_C-like"/>
</dbReference>
<keyword evidence="1" id="KW-0547">Nucleotide-binding</keyword>
<evidence type="ECO:0000259" key="8">
    <source>
        <dbReference type="PROSITE" id="PS51194"/>
    </source>
</evidence>
<dbReference type="Pfam" id="PF00270">
    <property type="entry name" value="DEAD"/>
    <property type="match status" value="1"/>
</dbReference>
<evidence type="ECO:0000256" key="2">
    <source>
        <dbReference type="ARBA" id="ARBA00022801"/>
    </source>
</evidence>
<gene>
    <name evidence="9" type="ORF">GCM10010384_27990</name>
</gene>
<comment type="similarity">
    <text evidence="5">Belongs to the DEAD box helicase family.</text>
</comment>
<evidence type="ECO:0000256" key="3">
    <source>
        <dbReference type="ARBA" id="ARBA00022806"/>
    </source>
</evidence>
<dbReference type="InterPro" id="IPR044742">
    <property type="entry name" value="DEAD/DEAH_RhlB"/>
</dbReference>
<keyword evidence="3 9" id="KW-0347">Helicase</keyword>
<dbReference type="SMART" id="SM00487">
    <property type="entry name" value="DEXDc"/>
    <property type="match status" value="1"/>
</dbReference>
<dbReference type="Gene3D" id="3.40.50.300">
    <property type="entry name" value="P-loop containing nucleotide triphosphate hydrolases"/>
    <property type="match status" value="2"/>
</dbReference>
<dbReference type="Pfam" id="PF00271">
    <property type="entry name" value="Helicase_C"/>
    <property type="match status" value="1"/>
</dbReference>
<evidence type="ECO:0000256" key="5">
    <source>
        <dbReference type="ARBA" id="ARBA00038437"/>
    </source>
</evidence>
<dbReference type="Proteomes" id="UP000653308">
    <property type="component" value="Unassembled WGS sequence"/>
</dbReference>
<dbReference type="RefSeq" id="WP_190198118.1">
    <property type="nucleotide sequence ID" value="NZ_BMWE01000007.1"/>
</dbReference>
<protein>
    <submittedName>
        <fullName evidence="9">DEAD/DEAH box helicase</fullName>
    </submittedName>
</protein>
<dbReference type="InterPro" id="IPR014001">
    <property type="entry name" value="Helicase_ATP-bd"/>
</dbReference>
<dbReference type="EMBL" id="BMWE01000007">
    <property type="protein sequence ID" value="GGY19933.1"/>
    <property type="molecule type" value="Genomic_DNA"/>
</dbReference>
<organism evidence="9 10">
    <name type="scientific">Streptomyces djakartensis</name>
    <dbReference type="NCBI Taxonomy" id="68193"/>
    <lineage>
        <taxon>Bacteria</taxon>
        <taxon>Bacillati</taxon>
        <taxon>Actinomycetota</taxon>
        <taxon>Actinomycetes</taxon>
        <taxon>Kitasatosporales</taxon>
        <taxon>Streptomycetaceae</taxon>
        <taxon>Streptomyces</taxon>
    </lineage>
</organism>
<feature type="region of interest" description="Disordered" evidence="6">
    <location>
        <begin position="1"/>
        <end position="48"/>
    </location>
</feature>
<dbReference type="CDD" id="cd18787">
    <property type="entry name" value="SF2_C_DEAD"/>
    <property type="match status" value="1"/>
</dbReference>
<dbReference type="PANTHER" id="PTHR47959:SF13">
    <property type="entry name" value="ATP-DEPENDENT RNA HELICASE RHLE"/>
    <property type="match status" value="1"/>
</dbReference>
<evidence type="ECO:0000256" key="6">
    <source>
        <dbReference type="SAM" id="MobiDB-lite"/>
    </source>
</evidence>
<feature type="compositionally biased region" description="Basic residues" evidence="6">
    <location>
        <begin position="1"/>
        <end position="12"/>
    </location>
</feature>
<dbReference type="InterPro" id="IPR011545">
    <property type="entry name" value="DEAD/DEAH_box_helicase_dom"/>
</dbReference>
<dbReference type="GO" id="GO:0004386">
    <property type="term" value="F:helicase activity"/>
    <property type="evidence" value="ECO:0007669"/>
    <property type="project" value="UniProtKB-KW"/>
</dbReference>
<evidence type="ECO:0000313" key="9">
    <source>
        <dbReference type="EMBL" id="GGY19933.1"/>
    </source>
</evidence>
<evidence type="ECO:0000259" key="7">
    <source>
        <dbReference type="PROSITE" id="PS51192"/>
    </source>
</evidence>
<feature type="region of interest" description="Disordered" evidence="6">
    <location>
        <begin position="452"/>
        <end position="496"/>
    </location>
</feature>
<dbReference type="CDD" id="cd00268">
    <property type="entry name" value="DEADc"/>
    <property type="match status" value="1"/>
</dbReference>
<comment type="caution">
    <text evidence="9">The sequence shown here is derived from an EMBL/GenBank/DDBJ whole genome shotgun (WGS) entry which is preliminary data.</text>
</comment>